<evidence type="ECO:0000256" key="1">
    <source>
        <dbReference type="SAM" id="MobiDB-lite"/>
    </source>
</evidence>
<protein>
    <submittedName>
        <fullName evidence="2">Uncharacterized protein</fullName>
    </submittedName>
</protein>
<proteinExistence type="predicted"/>
<comment type="caution">
    <text evidence="2">The sequence shown here is derived from an EMBL/GenBank/DDBJ whole genome shotgun (WGS) entry which is preliminary data.</text>
</comment>
<dbReference type="GeneID" id="38117322"/>
<dbReference type="OrthoDB" id="5428890at2759"/>
<evidence type="ECO:0000313" key="2">
    <source>
        <dbReference type="EMBL" id="RDW74290.1"/>
    </source>
</evidence>
<gene>
    <name evidence="2" type="ORF">DSM5745_06952</name>
</gene>
<dbReference type="STRING" id="1810919.A0A3D8RJZ1"/>
<reference evidence="2 3" key="1">
    <citation type="journal article" date="2018" name="IMA Fungus">
        <title>IMA Genome-F 9: Draft genome sequence of Annulohypoxylon stygium, Aspergillus mulundensis, Berkeleyomyces basicola (syn. Thielaviopsis basicola), Ceratocystis smalleyi, two Cercospora beticola strains, Coleophoma cylindrospora, Fusarium fracticaudum, Phialophora cf. hyalina, and Morchella septimelata.</title>
        <authorList>
            <person name="Wingfield B.D."/>
            <person name="Bills G.F."/>
            <person name="Dong Y."/>
            <person name="Huang W."/>
            <person name="Nel W.J."/>
            <person name="Swalarsk-Parry B.S."/>
            <person name="Vaghefi N."/>
            <person name="Wilken P.M."/>
            <person name="An Z."/>
            <person name="de Beer Z.W."/>
            <person name="De Vos L."/>
            <person name="Chen L."/>
            <person name="Duong T.A."/>
            <person name="Gao Y."/>
            <person name="Hammerbacher A."/>
            <person name="Kikkert J.R."/>
            <person name="Li Y."/>
            <person name="Li H."/>
            <person name="Li K."/>
            <person name="Li Q."/>
            <person name="Liu X."/>
            <person name="Ma X."/>
            <person name="Naidoo K."/>
            <person name="Pethybridge S.J."/>
            <person name="Sun J."/>
            <person name="Steenkamp E.T."/>
            <person name="van der Nest M.A."/>
            <person name="van Wyk S."/>
            <person name="Wingfield M.J."/>
            <person name="Xiong C."/>
            <person name="Yue Q."/>
            <person name="Zhang X."/>
        </authorList>
    </citation>
    <scope>NUCLEOTIDE SEQUENCE [LARGE SCALE GENOMIC DNA]</scope>
    <source>
        <strain evidence="2 3">DSM 5745</strain>
    </source>
</reference>
<dbReference type="AlphaFoldDB" id="A0A3D8RJZ1"/>
<feature type="region of interest" description="Disordered" evidence="1">
    <location>
        <begin position="1"/>
        <end position="28"/>
    </location>
</feature>
<keyword evidence="3" id="KW-1185">Reference proteome</keyword>
<organism evidence="2 3">
    <name type="scientific">Aspergillus mulundensis</name>
    <dbReference type="NCBI Taxonomy" id="1810919"/>
    <lineage>
        <taxon>Eukaryota</taxon>
        <taxon>Fungi</taxon>
        <taxon>Dikarya</taxon>
        <taxon>Ascomycota</taxon>
        <taxon>Pezizomycotina</taxon>
        <taxon>Eurotiomycetes</taxon>
        <taxon>Eurotiomycetidae</taxon>
        <taxon>Eurotiales</taxon>
        <taxon>Aspergillaceae</taxon>
        <taxon>Aspergillus</taxon>
        <taxon>Aspergillus subgen. Nidulantes</taxon>
    </lineage>
</organism>
<dbReference type="EMBL" id="PVWQ01000008">
    <property type="protein sequence ID" value="RDW74290.1"/>
    <property type="molecule type" value="Genomic_DNA"/>
</dbReference>
<name>A0A3D8RJZ1_9EURO</name>
<sequence>MNSRQNANLPVDLAERGHASQPLYPPPSPSIRSRVIREIFGSSNANNPHLNSGLSMFCDHLQEHCFPQFGSFDTEVWTALNRPPPSTPAGQWEWCIAVVRASSRLPVSHDLQVKALVAELLHDATIRPGGLSVQQEIAIADAATVTLFWLSAAFIFPFNANGRLSLLDSLFPSTADSQMLLEKSLFEVYEILHWRSSRYNLMSVSAAGKDDMLYEPRLGYDSLGRYGGIRLKWVETLSDHLSLDTRNRTLSIFKFPSLCAARVLRHNDFVMDNAITNRAMERFSIRSADDVDGHMCQEVLLSYRLLFGQNSAARKLLKKALEGETSVDPFLMQFTKSIPKWTVSRFWPTKGKMPFDSSLLPERFRKNDGSIMEWGTYSASIDFPIYGEKLQNIQTYGSNHPATSFMEYLWDRRYPVQQYSAWLAVNVGLVTTVVGVGQLVMSSVDVATTR</sequence>
<evidence type="ECO:0000313" key="3">
    <source>
        <dbReference type="Proteomes" id="UP000256690"/>
    </source>
</evidence>
<accession>A0A3D8RJZ1</accession>
<dbReference type="RefSeq" id="XP_026602058.1">
    <property type="nucleotide sequence ID" value="XM_026748968.1"/>
</dbReference>
<dbReference type="Proteomes" id="UP000256690">
    <property type="component" value="Unassembled WGS sequence"/>
</dbReference>